<reference evidence="1" key="1">
    <citation type="submission" date="2020-04" db="EMBL/GenBank/DDBJ databases">
        <authorList>
            <person name="Chiriac C."/>
            <person name="Salcher M."/>
            <person name="Ghai R."/>
            <person name="Kavagutti S V."/>
        </authorList>
    </citation>
    <scope>NUCLEOTIDE SEQUENCE</scope>
</reference>
<dbReference type="EMBL" id="LR796627">
    <property type="protein sequence ID" value="CAB4155365.1"/>
    <property type="molecule type" value="Genomic_DNA"/>
</dbReference>
<name>A0A6J5NDZ3_9CAUD</name>
<protein>
    <submittedName>
        <fullName evidence="1">Uncharacterized protein</fullName>
    </submittedName>
</protein>
<organism evidence="1">
    <name type="scientific">uncultured Caudovirales phage</name>
    <dbReference type="NCBI Taxonomy" id="2100421"/>
    <lineage>
        <taxon>Viruses</taxon>
        <taxon>Duplodnaviria</taxon>
        <taxon>Heunggongvirae</taxon>
        <taxon>Uroviricota</taxon>
        <taxon>Caudoviricetes</taxon>
        <taxon>Peduoviridae</taxon>
        <taxon>Maltschvirus</taxon>
        <taxon>Maltschvirus maltsch</taxon>
    </lineage>
</organism>
<gene>
    <name evidence="1" type="ORF">UFOVP660_2</name>
</gene>
<accession>A0A6J5NDZ3</accession>
<evidence type="ECO:0000313" key="1">
    <source>
        <dbReference type="EMBL" id="CAB4155365.1"/>
    </source>
</evidence>
<sequence>MRTGMKQGPRDHRLIKNNLEPLELDLSLEAAVKKSINSATWLEEADLGAAQQAVLLAATMDSMPDRRHQLAPILTGLLSNLGLMNNRREDSTMTPQEMLASIALGA</sequence>
<proteinExistence type="predicted"/>